<proteinExistence type="inferred from homology"/>
<keyword evidence="5 9" id="KW-1133">Transmembrane helix</keyword>
<dbReference type="AlphaFoldDB" id="A0AAV7WPE6"/>
<evidence type="ECO:0000256" key="5">
    <source>
        <dbReference type="ARBA" id="ARBA00022989"/>
    </source>
</evidence>
<evidence type="ECO:0000256" key="3">
    <source>
        <dbReference type="ARBA" id="ARBA00022692"/>
    </source>
</evidence>
<dbReference type="Pfam" id="PF00232">
    <property type="entry name" value="Glyco_hydro_1"/>
    <property type="match status" value="3"/>
</dbReference>
<comment type="caution">
    <text evidence="11">The sequence shown here is derived from an EMBL/GenBank/DDBJ whole genome shotgun (WGS) entry which is preliminary data.</text>
</comment>
<protein>
    <recommendedName>
        <fullName evidence="13">Klotho beta</fullName>
    </recommendedName>
</protein>
<evidence type="ECO:0008006" key="13">
    <source>
        <dbReference type="Google" id="ProtNLM"/>
    </source>
</evidence>
<dbReference type="PANTHER" id="PTHR10353">
    <property type="entry name" value="GLYCOSYL HYDROLASE"/>
    <property type="match status" value="1"/>
</dbReference>
<dbReference type="InterPro" id="IPR001360">
    <property type="entry name" value="Glyco_hydro_1"/>
</dbReference>
<evidence type="ECO:0000256" key="7">
    <source>
        <dbReference type="ARBA" id="ARBA00023180"/>
    </source>
</evidence>
<keyword evidence="2" id="KW-1003">Cell membrane</keyword>
<evidence type="ECO:0000256" key="6">
    <source>
        <dbReference type="ARBA" id="ARBA00023136"/>
    </source>
</evidence>
<keyword evidence="12" id="KW-1185">Reference proteome</keyword>
<evidence type="ECO:0000256" key="4">
    <source>
        <dbReference type="ARBA" id="ARBA00022737"/>
    </source>
</evidence>
<comment type="similarity">
    <text evidence="8">Belongs to the glycosyl hydrolase 1 family. Klotho subfamily.</text>
</comment>
<dbReference type="FunFam" id="3.20.20.80:FF:000042">
    <property type="entry name" value="Klotho"/>
    <property type="match status" value="1"/>
</dbReference>
<organism evidence="11 12">
    <name type="scientific">Pleurodeles waltl</name>
    <name type="common">Iberian ribbed newt</name>
    <dbReference type="NCBI Taxonomy" id="8319"/>
    <lineage>
        <taxon>Eukaryota</taxon>
        <taxon>Metazoa</taxon>
        <taxon>Chordata</taxon>
        <taxon>Craniata</taxon>
        <taxon>Vertebrata</taxon>
        <taxon>Euteleostomi</taxon>
        <taxon>Amphibia</taxon>
        <taxon>Batrachia</taxon>
        <taxon>Caudata</taxon>
        <taxon>Salamandroidea</taxon>
        <taxon>Salamandridae</taxon>
        <taxon>Pleurodelinae</taxon>
        <taxon>Pleurodeles</taxon>
    </lineage>
</organism>
<dbReference type="Gene3D" id="3.20.20.80">
    <property type="entry name" value="Glycosidases"/>
    <property type="match status" value="2"/>
</dbReference>
<dbReference type="EMBL" id="JANPWB010000001">
    <property type="protein sequence ID" value="KAJ1214767.1"/>
    <property type="molecule type" value="Genomic_DNA"/>
</dbReference>
<evidence type="ECO:0000313" key="12">
    <source>
        <dbReference type="Proteomes" id="UP001066276"/>
    </source>
</evidence>
<dbReference type="GO" id="GO:0005886">
    <property type="term" value="C:plasma membrane"/>
    <property type="evidence" value="ECO:0007669"/>
    <property type="project" value="UniProtKB-SubCell"/>
</dbReference>
<name>A0AAV7WPE6_PLEWA</name>
<dbReference type="InterPro" id="IPR017853">
    <property type="entry name" value="GH"/>
</dbReference>
<accession>A0AAV7WPE6</accession>
<dbReference type="SUPFAM" id="SSF51445">
    <property type="entry name" value="(Trans)glycosidases"/>
    <property type="match status" value="2"/>
</dbReference>
<feature type="signal peptide" evidence="10">
    <location>
        <begin position="1"/>
        <end position="19"/>
    </location>
</feature>
<evidence type="ECO:0000256" key="1">
    <source>
        <dbReference type="ARBA" id="ARBA00004162"/>
    </source>
</evidence>
<feature type="chain" id="PRO_5043742612" description="Klotho beta" evidence="10">
    <location>
        <begin position="20"/>
        <end position="998"/>
    </location>
</feature>
<sequence length="998" mass="115087">MKVLQVALLVLLLVGAAQGSPGNGSAAWTRSPHVNQSQLFAHGTFPPGFMWGAGSAALQVEDGAPWRGFSIWDGFVQEERASDSYHLWHRDLWALEQLGVTYYQFSLAWPRLFPNGTALFLNPSGVQYYNRLIDSLLQKGLQPVVTLYHWDLPRILQERLGGWTSEALPGLFQEYASFCFREFGDRVKYWITMHNPYMIAWHGYGTGLHAPGEKGEPGTMLRVAHNLIKAHARVWHDYDMNFRPSQKGFVSVALGSHWIEPDKAKATPENIYMCQTSIDKVLGWFARPIFGDGDYPEVLRKKYHSLLPNFTKAEKNYIRGSADFFAFSFGPNNFNPSYSVPTMGQDVSLNLREALKWIKLEYDNPRILIAENGWFTKSIVKTEDTTAMYLMKKFINEVLQAIKYDDVSVFGYTAWSLLDGFEWQFGHKIRRGLYYIDFNSKEKDRVPKSTALFYKQIVRHNGFPSKDSSETLRGRFPCDFSWGVTDSFLKAEHIPSSPQFIDPHLYIWNVTGDGLLHTIEGVKLKTRAAQCTDFVSIKKQLALLEQMKVTHYRFALNWSLILPNGDLSVINTEVLRFYKCLISEALKLNIQSMVTLYYPTMNYLGLPPPLMHLGGWLNKSTTKAFQDYANLCFEQLGSLVKFWITMNEPNRVSHAYNKSSSDTYHAAHNLLIAHAMAWQMYDRQYRSHQHGKVSFAIQSDWAEAANPYFDSHTVAAERFLQFEIAWFADPVFKTGDYPESLKDYIASKNRRGLSNSVLPQFTDDEKQLVKGTADFFALNHFTTRFIIHEPNNGSRYEYDRDSHLLSDITFLNSPAGLAVVPWGMRKVLNWIKKRYGNIDIYITANGIDDKSSTEDDLRKYYLRKYTHEVLKAHQIDKINIKGYYAFRLKDTYKKAPFGFFNAELQPKTSVEVYKTLIYNNGFPSEATEDPCRPAGEETPCRICLFFRQKTPLVFFGFCLFVVFALLLTVVAIRKHRRKRRKLYQEKRFSANYIFFRKS</sequence>
<dbReference type="GO" id="GO:0004553">
    <property type="term" value="F:hydrolase activity, hydrolyzing O-glycosyl compounds"/>
    <property type="evidence" value="ECO:0007669"/>
    <property type="project" value="InterPro"/>
</dbReference>
<keyword evidence="3 9" id="KW-0812">Transmembrane</keyword>
<dbReference type="FunFam" id="3.20.20.80:FF:000062">
    <property type="entry name" value="Klotho"/>
    <property type="match status" value="1"/>
</dbReference>
<keyword evidence="7" id="KW-0325">Glycoprotein</keyword>
<evidence type="ECO:0000256" key="8">
    <source>
        <dbReference type="ARBA" id="ARBA00060858"/>
    </source>
</evidence>
<evidence type="ECO:0000256" key="9">
    <source>
        <dbReference type="SAM" id="Phobius"/>
    </source>
</evidence>
<evidence type="ECO:0000256" key="10">
    <source>
        <dbReference type="SAM" id="SignalP"/>
    </source>
</evidence>
<dbReference type="GO" id="GO:0005975">
    <property type="term" value="P:carbohydrate metabolic process"/>
    <property type="evidence" value="ECO:0007669"/>
    <property type="project" value="InterPro"/>
</dbReference>
<keyword evidence="10" id="KW-0732">Signal</keyword>
<keyword evidence="6 9" id="KW-0472">Membrane</keyword>
<dbReference type="PANTHER" id="PTHR10353:SF68">
    <property type="entry name" value="BETA-KLOTHO"/>
    <property type="match status" value="1"/>
</dbReference>
<reference evidence="11" key="1">
    <citation type="journal article" date="2022" name="bioRxiv">
        <title>Sequencing and chromosome-scale assembly of the giantPleurodeles waltlgenome.</title>
        <authorList>
            <person name="Brown T."/>
            <person name="Elewa A."/>
            <person name="Iarovenko S."/>
            <person name="Subramanian E."/>
            <person name="Araus A.J."/>
            <person name="Petzold A."/>
            <person name="Susuki M."/>
            <person name="Suzuki K.-i.T."/>
            <person name="Hayashi T."/>
            <person name="Toyoda A."/>
            <person name="Oliveira C."/>
            <person name="Osipova E."/>
            <person name="Leigh N.D."/>
            <person name="Simon A."/>
            <person name="Yun M.H."/>
        </authorList>
    </citation>
    <scope>NUCLEOTIDE SEQUENCE</scope>
    <source>
        <strain evidence="11">20211129_DDA</strain>
        <tissue evidence="11">Liver</tissue>
    </source>
</reference>
<keyword evidence="4" id="KW-0677">Repeat</keyword>
<dbReference type="PRINTS" id="PR00131">
    <property type="entry name" value="GLHYDRLASE1"/>
</dbReference>
<comment type="subcellular location">
    <subcellularLocation>
        <location evidence="1">Cell membrane</location>
        <topology evidence="1">Single-pass membrane protein</topology>
    </subcellularLocation>
</comment>
<gene>
    <name evidence="11" type="ORF">NDU88_002380</name>
</gene>
<evidence type="ECO:0000313" key="11">
    <source>
        <dbReference type="EMBL" id="KAJ1214767.1"/>
    </source>
</evidence>
<evidence type="ECO:0000256" key="2">
    <source>
        <dbReference type="ARBA" id="ARBA00022475"/>
    </source>
</evidence>
<feature type="transmembrane region" description="Helical" evidence="9">
    <location>
        <begin position="952"/>
        <end position="972"/>
    </location>
</feature>
<dbReference type="Proteomes" id="UP001066276">
    <property type="component" value="Chromosome 1_1"/>
</dbReference>